<keyword evidence="4" id="KW-1185">Reference proteome</keyword>
<dbReference type="PANTHER" id="PTHR46599:SF3">
    <property type="entry name" value="PIGGYBAC TRANSPOSABLE ELEMENT-DERIVED PROTEIN 4"/>
    <property type="match status" value="1"/>
</dbReference>
<feature type="domain" description="PiggyBac transposable element-derived protein" evidence="2">
    <location>
        <begin position="581"/>
        <end position="683"/>
    </location>
</feature>
<evidence type="ECO:0000313" key="4">
    <source>
        <dbReference type="Proteomes" id="UP000054560"/>
    </source>
</evidence>
<proteinExistence type="predicted"/>
<reference evidence="3 4" key="1">
    <citation type="submission" date="2011-02" db="EMBL/GenBank/DDBJ databases">
        <title>The Genome Sequence of Sphaeroforma arctica JP610.</title>
        <authorList>
            <consortium name="The Broad Institute Genome Sequencing Platform"/>
            <person name="Russ C."/>
            <person name="Cuomo C."/>
            <person name="Young S.K."/>
            <person name="Zeng Q."/>
            <person name="Gargeya S."/>
            <person name="Alvarado L."/>
            <person name="Berlin A."/>
            <person name="Chapman S.B."/>
            <person name="Chen Z."/>
            <person name="Freedman E."/>
            <person name="Gellesch M."/>
            <person name="Goldberg J."/>
            <person name="Griggs A."/>
            <person name="Gujja S."/>
            <person name="Heilman E."/>
            <person name="Heiman D."/>
            <person name="Howarth C."/>
            <person name="Mehta T."/>
            <person name="Neiman D."/>
            <person name="Pearson M."/>
            <person name="Roberts A."/>
            <person name="Saif S."/>
            <person name="Shea T."/>
            <person name="Shenoy N."/>
            <person name="Sisk P."/>
            <person name="Stolte C."/>
            <person name="Sykes S."/>
            <person name="White J."/>
            <person name="Yandava C."/>
            <person name="Burger G."/>
            <person name="Gray M.W."/>
            <person name="Holland P.W.H."/>
            <person name="King N."/>
            <person name="Lang F.B.F."/>
            <person name="Roger A.J."/>
            <person name="Ruiz-Trillo I."/>
            <person name="Haas B."/>
            <person name="Nusbaum C."/>
            <person name="Birren B."/>
        </authorList>
    </citation>
    <scope>NUCLEOTIDE SEQUENCE [LARGE SCALE GENOMIC DNA]</scope>
    <source>
        <strain evidence="3 4">JP610</strain>
    </source>
</reference>
<evidence type="ECO:0000256" key="1">
    <source>
        <dbReference type="SAM" id="MobiDB-lite"/>
    </source>
</evidence>
<feature type="compositionally biased region" description="Basic and acidic residues" evidence="1">
    <location>
        <begin position="229"/>
        <end position="240"/>
    </location>
</feature>
<protein>
    <recommendedName>
        <fullName evidence="2">PiggyBac transposable element-derived protein domain-containing protein</fullName>
    </recommendedName>
</protein>
<dbReference type="GeneID" id="25902615"/>
<feature type="region of interest" description="Disordered" evidence="1">
    <location>
        <begin position="310"/>
        <end position="330"/>
    </location>
</feature>
<dbReference type="AlphaFoldDB" id="A0A0L0G9M1"/>
<accession>A0A0L0G9M1</accession>
<organism evidence="3 4">
    <name type="scientific">Sphaeroforma arctica JP610</name>
    <dbReference type="NCBI Taxonomy" id="667725"/>
    <lineage>
        <taxon>Eukaryota</taxon>
        <taxon>Ichthyosporea</taxon>
        <taxon>Ichthyophonida</taxon>
        <taxon>Sphaeroforma</taxon>
    </lineage>
</organism>
<dbReference type="RefSeq" id="XP_014159602.1">
    <property type="nucleotide sequence ID" value="XM_014304127.1"/>
</dbReference>
<evidence type="ECO:0000259" key="2">
    <source>
        <dbReference type="Pfam" id="PF13843"/>
    </source>
</evidence>
<name>A0A0L0G9M1_9EUKA</name>
<sequence>MPTVPKNDSAAAKRVVGSTEYIRWHHMDSRYALNRFGSRWKETWSEASVVSAKSSASATGRVKVWKITLSVYGFTDSDGYVYSKEKEQSPQLIALTPLPEVDGDDAPIGTPMLICGPTRAALARHQLLVQNNGPRTRYSSDQVRVGAPDYYSDAVPQAVVQQSDAHNEDVHSNTHSLTHSALAQPTITHHTPMTHVHTERLETTHAHTARVDNTHMHTARAGDIQAHTSRADGTDAHTEHDEDTTSDTAHAEDTPAHTTHTSQRYQPADLSSTLVPGDVSIVNLARTLSHLTLHPHNIAPDGIQLAVHNAAPASGSSAQTNQQDDTQPEIDLGLDLGLDNETPEQQHTHMHMEHLHAHTPHLTHQRNMPDSHLSLHQAPIIRPTSIDVHGVVWKWKSVDEDARPVERLDWKVIANNQTFRPRDGIARDALSYFYAMFPLGHLEEMCALTNATLTTSKDRRYAHHLTPGELLKWFGHWLNGGLLHYVSMDRKPESGCEIWTACCGKGHFLLKLELVQSADASEREHEADHQHGTATTLRLVQKYFGSGRAIYAKMFPMKVLGREELAGEGHWSSMVTTDSANNQYIALVWSDRNRKYFISTQSTTKPGTTISRMRVRNDGNTIAAKEVRCQQPQLVEQYFIYNDIVDRHNRHRQDTLNHEKKLEVRTWHKRVATSLLAMCIVNALLLYNGTRTPTEKQVDQRNYYMMLSKELMNNNYEARVIRSVTAAITIRPEVTTSGVGAHATPIKEMKRERRKNKYGEVVEGLRAYRKYCKYSGYLKKKCRTGDECSMCGLCVHKACFMAHLRESHPHDED</sequence>
<dbReference type="OrthoDB" id="43579at2759"/>
<feature type="region of interest" description="Disordered" evidence="1">
    <location>
        <begin position="224"/>
        <end position="271"/>
    </location>
</feature>
<dbReference type="Proteomes" id="UP000054560">
    <property type="component" value="Unassembled WGS sequence"/>
</dbReference>
<dbReference type="Pfam" id="PF13843">
    <property type="entry name" value="DDE_Tnp_1_7"/>
    <property type="match status" value="1"/>
</dbReference>
<feature type="compositionally biased region" description="Polar residues" evidence="1">
    <location>
        <begin position="256"/>
        <end position="271"/>
    </location>
</feature>
<evidence type="ECO:0000313" key="3">
    <source>
        <dbReference type="EMBL" id="KNC85700.1"/>
    </source>
</evidence>
<dbReference type="EMBL" id="KQ241688">
    <property type="protein sequence ID" value="KNC85700.1"/>
    <property type="molecule type" value="Genomic_DNA"/>
</dbReference>
<dbReference type="eggNOG" id="ENOG502S9I4">
    <property type="taxonomic scope" value="Eukaryota"/>
</dbReference>
<feature type="compositionally biased region" description="Polar residues" evidence="1">
    <location>
        <begin position="314"/>
        <end position="325"/>
    </location>
</feature>
<dbReference type="PANTHER" id="PTHR46599">
    <property type="entry name" value="PIGGYBAC TRANSPOSABLE ELEMENT-DERIVED PROTEIN 4"/>
    <property type="match status" value="1"/>
</dbReference>
<dbReference type="InterPro" id="IPR029526">
    <property type="entry name" value="PGBD"/>
</dbReference>
<gene>
    <name evidence="3" type="ORF">SARC_02111</name>
</gene>